<organism evidence="2 3">
    <name type="scientific">Microbacterium trichothecenolyticum</name>
    <name type="common">Aureobacterium trichothecenolyticum</name>
    <dbReference type="NCBI Taxonomy" id="69370"/>
    <lineage>
        <taxon>Bacteria</taxon>
        <taxon>Bacillati</taxon>
        <taxon>Actinomycetota</taxon>
        <taxon>Actinomycetes</taxon>
        <taxon>Micrococcales</taxon>
        <taxon>Microbacteriaceae</taxon>
        <taxon>Microbacterium</taxon>
    </lineage>
</organism>
<dbReference type="EMBL" id="JAUTBF010000001">
    <property type="protein sequence ID" value="MDQ1122231.1"/>
    <property type="molecule type" value="Genomic_DNA"/>
</dbReference>
<feature type="signal peptide" evidence="1">
    <location>
        <begin position="1"/>
        <end position="27"/>
    </location>
</feature>
<comment type="caution">
    <text evidence="2">The sequence shown here is derived from an EMBL/GenBank/DDBJ whole genome shotgun (WGS) entry which is preliminary data.</text>
</comment>
<evidence type="ECO:0008006" key="4">
    <source>
        <dbReference type="Google" id="ProtNLM"/>
    </source>
</evidence>
<proteinExistence type="predicted"/>
<name>A0ABU0TRD0_MICTR</name>
<keyword evidence="1" id="KW-0732">Signal</keyword>
<gene>
    <name evidence="2" type="ORF">QE412_000804</name>
</gene>
<keyword evidence="3" id="KW-1185">Reference proteome</keyword>
<evidence type="ECO:0000256" key="1">
    <source>
        <dbReference type="SAM" id="SignalP"/>
    </source>
</evidence>
<dbReference type="RefSeq" id="WP_307480438.1">
    <property type="nucleotide sequence ID" value="NZ_JAUTBF010000001.1"/>
</dbReference>
<dbReference type="PROSITE" id="PS51257">
    <property type="entry name" value="PROKAR_LIPOPROTEIN"/>
    <property type="match status" value="1"/>
</dbReference>
<accession>A0ABU0TRD0</accession>
<reference evidence="2 3" key="1">
    <citation type="submission" date="2023-07" db="EMBL/GenBank/DDBJ databases">
        <title>Functional and genomic diversity of the sorghum phyllosphere microbiome.</title>
        <authorList>
            <person name="Shade A."/>
        </authorList>
    </citation>
    <scope>NUCLEOTIDE SEQUENCE [LARGE SCALE GENOMIC DNA]</scope>
    <source>
        <strain evidence="2 3">SORGH_AS_1207</strain>
    </source>
</reference>
<evidence type="ECO:0000313" key="2">
    <source>
        <dbReference type="EMBL" id="MDQ1122231.1"/>
    </source>
</evidence>
<evidence type="ECO:0000313" key="3">
    <source>
        <dbReference type="Proteomes" id="UP001226691"/>
    </source>
</evidence>
<protein>
    <recommendedName>
        <fullName evidence="4">Lipoprotein</fullName>
    </recommendedName>
</protein>
<sequence length="137" mass="14174">MRIRGFGVVAVLLSSSLLVACTPPVLACPAIGFVYTDPVKLEISSEALGDGSVAACFGSGCEPTAIVRGEDGTWEVPPVAPYVASDTVGLDPGDHIRIVVVDGSGEVTRDEVIEIPYTTTSDGFCPGPIEFHPVVLS</sequence>
<dbReference type="Proteomes" id="UP001226691">
    <property type="component" value="Unassembled WGS sequence"/>
</dbReference>
<feature type="chain" id="PRO_5047178800" description="Lipoprotein" evidence="1">
    <location>
        <begin position="28"/>
        <end position="137"/>
    </location>
</feature>